<protein>
    <submittedName>
        <fullName evidence="2">Uncharacterized protein</fullName>
    </submittedName>
</protein>
<keyword evidence="1" id="KW-0812">Transmembrane</keyword>
<evidence type="ECO:0000313" key="2">
    <source>
        <dbReference type="EMBL" id="JAH40746.1"/>
    </source>
</evidence>
<reference evidence="2" key="2">
    <citation type="journal article" date="2015" name="Fish Shellfish Immunol.">
        <title>Early steps in the European eel (Anguilla anguilla)-Vibrio vulnificus interaction in the gills: Role of the RtxA13 toxin.</title>
        <authorList>
            <person name="Callol A."/>
            <person name="Pajuelo D."/>
            <person name="Ebbesson L."/>
            <person name="Teles M."/>
            <person name="MacKenzie S."/>
            <person name="Amaro C."/>
        </authorList>
    </citation>
    <scope>NUCLEOTIDE SEQUENCE</scope>
</reference>
<keyword evidence="1" id="KW-1133">Transmembrane helix</keyword>
<organism evidence="2">
    <name type="scientific">Anguilla anguilla</name>
    <name type="common">European freshwater eel</name>
    <name type="synonym">Muraena anguilla</name>
    <dbReference type="NCBI Taxonomy" id="7936"/>
    <lineage>
        <taxon>Eukaryota</taxon>
        <taxon>Metazoa</taxon>
        <taxon>Chordata</taxon>
        <taxon>Craniata</taxon>
        <taxon>Vertebrata</taxon>
        <taxon>Euteleostomi</taxon>
        <taxon>Actinopterygii</taxon>
        <taxon>Neopterygii</taxon>
        <taxon>Teleostei</taxon>
        <taxon>Anguilliformes</taxon>
        <taxon>Anguillidae</taxon>
        <taxon>Anguilla</taxon>
    </lineage>
</organism>
<accession>A0A0E9SHJ2</accession>
<dbReference type="AlphaFoldDB" id="A0A0E9SHJ2"/>
<sequence>MKKNSQRSQSNEIVRLPLSRWCSFTNVMLCSCAYLIYAVPNSIFRHVCHFAPVQISMRVLCATHCLCISVHSSLSLFPITVKCL</sequence>
<dbReference type="PROSITE" id="PS51257">
    <property type="entry name" value="PROKAR_LIPOPROTEIN"/>
    <property type="match status" value="1"/>
</dbReference>
<evidence type="ECO:0000256" key="1">
    <source>
        <dbReference type="SAM" id="Phobius"/>
    </source>
</evidence>
<dbReference type="EMBL" id="GBXM01067831">
    <property type="protein sequence ID" value="JAH40746.1"/>
    <property type="molecule type" value="Transcribed_RNA"/>
</dbReference>
<feature type="transmembrane region" description="Helical" evidence="1">
    <location>
        <begin position="21"/>
        <end position="39"/>
    </location>
</feature>
<keyword evidence="1" id="KW-0472">Membrane</keyword>
<reference evidence="2" key="1">
    <citation type="submission" date="2014-11" db="EMBL/GenBank/DDBJ databases">
        <authorList>
            <person name="Amaro Gonzalez C."/>
        </authorList>
    </citation>
    <scope>NUCLEOTIDE SEQUENCE</scope>
</reference>
<proteinExistence type="predicted"/>
<name>A0A0E9SHJ2_ANGAN</name>